<dbReference type="Gene3D" id="1.10.4040.10">
    <property type="entry name" value="Penicillinase repressor domain"/>
    <property type="match status" value="1"/>
</dbReference>
<organism evidence="5 6">
    <name type="scientific">Flavonifractor plautii 1_3_50AFAA</name>
    <dbReference type="NCBI Taxonomy" id="742738"/>
    <lineage>
        <taxon>Bacteria</taxon>
        <taxon>Bacillati</taxon>
        <taxon>Bacillota</taxon>
        <taxon>Clostridia</taxon>
        <taxon>Eubacteriales</taxon>
        <taxon>Oscillospiraceae</taxon>
        <taxon>Flavonifractor</taxon>
    </lineage>
</organism>
<protein>
    <recommendedName>
        <fullName evidence="7">BlaI/MecI/CopY family transcriptional regulator</fullName>
    </recommendedName>
</protein>
<name>A0A096B8Z0_FLAPL</name>
<proteinExistence type="inferred from homology"/>
<dbReference type="EMBL" id="ADLO01000054">
    <property type="protein sequence ID" value="KGF55853.1"/>
    <property type="molecule type" value="Genomic_DNA"/>
</dbReference>
<dbReference type="RefSeq" id="WP_007489839.1">
    <property type="nucleotide sequence ID" value="NZ_KN174162.1"/>
</dbReference>
<evidence type="ECO:0000256" key="1">
    <source>
        <dbReference type="ARBA" id="ARBA00011046"/>
    </source>
</evidence>
<dbReference type="SUPFAM" id="SSF46785">
    <property type="entry name" value="Winged helix' DNA-binding domain"/>
    <property type="match status" value="1"/>
</dbReference>
<dbReference type="GO" id="GO:0003677">
    <property type="term" value="F:DNA binding"/>
    <property type="evidence" value="ECO:0007669"/>
    <property type="project" value="UniProtKB-KW"/>
</dbReference>
<keyword evidence="2" id="KW-0805">Transcription regulation</keyword>
<keyword evidence="6" id="KW-1185">Reference proteome</keyword>
<dbReference type="eggNOG" id="COG3682">
    <property type="taxonomic scope" value="Bacteria"/>
</dbReference>
<dbReference type="Proteomes" id="UP000029585">
    <property type="component" value="Unassembled WGS sequence"/>
</dbReference>
<comment type="similarity">
    <text evidence="1">Belongs to the BlaI transcriptional regulatory family.</text>
</comment>
<dbReference type="InterPro" id="IPR005650">
    <property type="entry name" value="BlaI_family"/>
</dbReference>
<evidence type="ECO:0000256" key="2">
    <source>
        <dbReference type="ARBA" id="ARBA00023015"/>
    </source>
</evidence>
<evidence type="ECO:0000313" key="5">
    <source>
        <dbReference type="EMBL" id="KGF55853.1"/>
    </source>
</evidence>
<dbReference type="Gene3D" id="1.10.10.10">
    <property type="entry name" value="Winged helix-like DNA-binding domain superfamily/Winged helix DNA-binding domain"/>
    <property type="match status" value="1"/>
</dbReference>
<dbReference type="AlphaFoldDB" id="A0A096B8Z0"/>
<evidence type="ECO:0000256" key="4">
    <source>
        <dbReference type="ARBA" id="ARBA00023163"/>
    </source>
</evidence>
<keyword evidence="4" id="KW-0804">Transcription</keyword>
<comment type="caution">
    <text evidence="5">The sequence shown here is derived from an EMBL/GenBank/DDBJ whole genome shotgun (WGS) entry which is preliminary data.</text>
</comment>
<dbReference type="InterPro" id="IPR036388">
    <property type="entry name" value="WH-like_DNA-bd_sf"/>
</dbReference>
<dbReference type="Pfam" id="PF03965">
    <property type="entry name" value="Penicillinase_R"/>
    <property type="match status" value="1"/>
</dbReference>
<dbReference type="PATRIC" id="fig|742738.3.peg.1735"/>
<evidence type="ECO:0000313" key="6">
    <source>
        <dbReference type="Proteomes" id="UP000029585"/>
    </source>
</evidence>
<evidence type="ECO:0000256" key="3">
    <source>
        <dbReference type="ARBA" id="ARBA00023125"/>
    </source>
</evidence>
<gene>
    <name evidence="5" type="ORF">HMPREF9460_01687</name>
</gene>
<dbReference type="HOGENOM" id="CLU_119090_2_0_9"/>
<evidence type="ECO:0008006" key="7">
    <source>
        <dbReference type="Google" id="ProtNLM"/>
    </source>
</evidence>
<dbReference type="GO" id="GO:0045892">
    <property type="term" value="P:negative regulation of DNA-templated transcription"/>
    <property type="evidence" value="ECO:0007669"/>
    <property type="project" value="InterPro"/>
</dbReference>
<dbReference type="InterPro" id="IPR036390">
    <property type="entry name" value="WH_DNA-bd_sf"/>
</dbReference>
<reference evidence="5 6" key="1">
    <citation type="submission" date="2011-08" db="EMBL/GenBank/DDBJ databases">
        <title>The Genome Sequence of Clostridium orbiscindens 1_3_50AFAA.</title>
        <authorList>
            <consortium name="The Broad Institute Genome Sequencing Platform"/>
            <person name="Earl A."/>
            <person name="Ward D."/>
            <person name="Feldgarden M."/>
            <person name="Gevers D."/>
            <person name="Daigneault M."/>
            <person name="Strauss J."/>
            <person name="Allen-Vercoe E."/>
            <person name="Young S.K."/>
            <person name="Zeng Q."/>
            <person name="Gargeya S."/>
            <person name="Fitzgerald M."/>
            <person name="Haas B."/>
            <person name="Abouelleil A."/>
            <person name="Alvarado L."/>
            <person name="Arachchi H.M."/>
            <person name="Berlin A."/>
            <person name="Brown A."/>
            <person name="Chapman S.B."/>
            <person name="Chen Z."/>
            <person name="Dunbar C."/>
            <person name="Freedman E."/>
            <person name="Gearin G."/>
            <person name="Gellesch M."/>
            <person name="Goldberg J."/>
            <person name="Griggs A."/>
            <person name="Gujja S."/>
            <person name="Heiman D."/>
            <person name="Howarth C."/>
            <person name="Larson L."/>
            <person name="Lui A."/>
            <person name="MacDonald P.J.P."/>
            <person name="Montmayeur A."/>
            <person name="Murphy C."/>
            <person name="Neiman D."/>
            <person name="Pearson M."/>
            <person name="Priest M."/>
            <person name="Roberts A."/>
            <person name="Saif S."/>
            <person name="Shea T."/>
            <person name="Shenoy N."/>
            <person name="Sisk P."/>
            <person name="Stolte C."/>
            <person name="Sykes S."/>
            <person name="Wortman J."/>
            <person name="Nusbaum C."/>
            <person name="Birren B."/>
        </authorList>
    </citation>
    <scope>NUCLEOTIDE SEQUENCE [LARGE SCALE GENOMIC DNA]</scope>
    <source>
        <strain evidence="5 6">1_3_50AFAA</strain>
    </source>
</reference>
<dbReference type="GeneID" id="63973611"/>
<sequence>MELKLFDSERKVMEVLWDHGDLSAKELADRLKELVGWSKTTTYTVIKKCIDKKAVSRSEPGFVCHPLVSREEVREQETDALIDRMYGGSADLLVANLLGSRRLSPEELARLKRRIEELE</sequence>
<keyword evidence="3" id="KW-0238">DNA-binding</keyword>
<accession>A0A096B8Z0</accession>
<dbReference type="PIRSF" id="PIRSF019455">
    <property type="entry name" value="CopR_AtkY"/>
    <property type="match status" value="1"/>
</dbReference>